<evidence type="ECO:0000256" key="3">
    <source>
        <dbReference type="ARBA" id="ARBA00022692"/>
    </source>
</evidence>
<reference evidence="7" key="1">
    <citation type="submission" date="2021-05" db="EMBL/GenBank/DDBJ databases">
        <authorList>
            <person name="Alioto T."/>
            <person name="Alioto T."/>
            <person name="Gomez Garrido J."/>
        </authorList>
    </citation>
    <scope>NUCLEOTIDE SEQUENCE</scope>
</reference>
<dbReference type="InterPro" id="IPR005349">
    <property type="entry name" value="TMEM14"/>
</dbReference>
<keyword evidence="4 6" id="KW-1133">Transmembrane helix</keyword>
<accession>A0A8D8L9H5</accession>
<organism evidence="7">
    <name type="scientific">Culex pipiens</name>
    <name type="common">House mosquito</name>
    <dbReference type="NCBI Taxonomy" id="7175"/>
    <lineage>
        <taxon>Eukaryota</taxon>
        <taxon>Metazoa</taxon>
        <taxon>Ecdysozoa</taxon>
        <taxon>Arthropoda</taxon>
        <taxon>Hexapoda</taxon>
        <taxon>Insecta</taxon>
        <taxon>Pterygota</taxon>
        <taxon>Neoptera</taxon>
        <taxon>Endopterygota</taxon>
        <taxon>Diptera</taxon>
        <taxon>Nematocera</taxon>
        <taxon>Culicoidea</taxon>
        <taxon>Culicidae</taxon>
        <taxon>Culicinae</taxon>
        <taxon>Culicini</taxon>
        <taxon>Culex</taxon>
        <taxon>Culex</taxon>
    </lineage>
</organism>
<evidence type="ECO:0000256" key="6">
    <source>
        <dbReference type="SAM" id="Phobius"/>
    </source>
</evidence>
<dbReference type="Gene3D" id="1.10.10.1740">
    <property type="entry name" value="Transmembrane protein 14-like"/>
    <property type="match status" value="1"/>
</dbReference>
<protein>
    <submittedName>
        <fullName evidence="7">Transmembrane protein 14 homolog</fullName>
    </submittedName>
</protein>
<feature type="transmembrane region" description="Helical" evidence="6">
    <location>
        <begin position="118"/>
        <end position="136"/>
    </location>
</feature>
<dbReference type="InterPro" id="IPR044890">
    <property type="entry name" value="TMEM14_sf"/>
</dbReference>
<comment type="similarity">
    <text evidence="2">Belongs to the TMEM14 family.</text>
</comment>
<comment type="subcellular location">
    <subcellularLocation>
        <location evidence="1">Membrane</location>
    </subcellularLocation>
</comment>
<evidence type="ECO:0000256" key="4">
    <source>
        <dbReference type="ARBA" id="ARBA00022989"/>
    </source>
</evidence>
<feature type="transmembrane region" description="Helical" evidence="6">
    <location>
        <begin position="92"/>
        <end position="112"/>
    </location>
</feature>
<sequence length="169" mass="18207">MPNKITFTSLRVHLACYQFGGRFCKKRQQQAPVLSRFATMIDVVGIIFALLVAAGGIFGYVKAGSLPSLIAGVSFGILLGVGAYFNSIEQPIPLIQIILLVLLAAMMGFRWIRTGNFMPPGIIVVLSMAVLVWTCVTYRDHLPFSAGPTPIVTDGVAEKSGVESSTLMQ</sequence>
<feature type="transmembrane region" description="Helical" evidence="6">
    <location>
        <begin position="37"/>
        <end position="60"/>
    </location>
</feature>
<dbReference type="EMBL" id="HBUE01245913">
    <property type="protein sequence ID" value="CAG6552064.1"/>
    <property type="molecule type" value="Transcribed_RNA"/>
</dbReference>
<evidence type="ECO:0000313" key="7">
    <source>
        <dbReference type="EMBL" id="CAG6604363.1"/>
    </source>
</evidence>
<dbReference type="Pfam" id="PF03647">
    <property type="entry name" value="Tmemb_14"/>
    <property type="match status" value="1"/>
</dbReference>
<dbReference type="EMBL" id="HBUE01086170">
    <property type="protein sequence ID" value="CAG6479738.1"/>
    <property type="molecule type" value="Transcribed_RNA"/>
</dbReference>
<keyword evidence="3 6" id="KW-0812">Transmembrane</keyword>
<evidence type="ECO:0000256" key="1">
    <source>
        <dbReference type="ARBA" id="ARBA00004370"/>
    </source>
</evidence>
<keyword evidence="5 6" id="KW-0472">Membrane</keyword>
<feature type="transmembrane region" description="Helical" evidence="6">
    <location>
        <begin position="66"/>
        <end position="85"/>
    </location>
</feature>
<dbReference type="PANTHER" id="PTHR12668:SF43">
    <property type="entry name" value="TRANSMEMBRANE PROTEIN 14 HOMOLOG"/>
    <property type="match status" value="1"/>
</dbReference>
<dbReference type="GO" id="GO:0031966">
    <property type="term" value="C:mitochondrial membrane"/>
    <property type="evidence" value="ECO:0007669"/>
    <property type="project" value="TreeGrafter"/>
</dbReference>
<name>A0A8D8L9H5_CULPI</name>
<evidence type="ECO:0000256" key="5">
    <source>
        <dbReference type="ARBA" id="ARBA00023136"/>
    </source>
</evidence>
<dbReference type="EMBL" id="HBUE01353016">
    <property type="protein sequence ID" value="CAG6604363.1"/>
    <property type="molecule type" value="Transcribed_RNA"/>
</dbReference>
<dbReference type="PANTHER" id="PTHR12668">
    <property type="entry name" value="TRANSMEMBRANE PROTEIN 14, 15"/>
    <property type="match status" value="1"/>
</dbReference>
<dbReference type="GO" id="GO:0070453">
    <property type="term" value="P:regulation of heme biosynthetic process"/>
    <property type="evidence" value="ECO:0007669"/>
    <property type="project" value="TreeGrafter"/>
</dbReference>
<dbReference type="AlphaFoldDB" id="A0A8D8L9H5"/>
<proteinExistence type="inferred from homology"/>
<evidence type="ECO:0000256" key="2">
    <source>
        <dbReference type="ARBA" id="ARBA00007590"/>
    </source>
</evidence>